<keyword evidence="9 12" id="KW-0201">Cytochrome c-type biogenesis</keyword>
<dbReference type="PIRSF" id="PIRSF002764">
    <property type="entry name" value="CcmB"/>
    <property type="match status" value="1"/>
</dbReference>
<evidence type="ECO:0000256" key="13">
    <source>
        <dbReference type="SAM" id="Phobius"/>
    </source>
</evidence>
<comment type="subcellular location">
    <subcellularLocation>
        <location evidence="2">Cell inner membrane</location>
        <topology evidence="2">Multi-pass membrane protein</topology>
    </subcellularLocation>
</comment>
<keyword evidence="8 13" id="KW-0812">Transmembrane</keyword>
<dbReference type="NCBIfam" id="TIGR01190">
    <property type="entry name" value="ccmB"/>
    <property type="match status" value="1"/>
</dbReference>
<dbReference type="EMBL" id="JBFRYA010000007">
    <property type="protein sequence ID" value="MEX1669277.1"/>
    <property type="molecule type" value="Genomic_DNA"/>
</dbReference>
<name>A0ABV3U5N6_9GAMM</name>
<feature type="transmembrane region" description="Helical" evidence="13">
    <location>
        <begin position="53"/>
        <end position="72"/>
    </location>
</feature>
<evidence type="ECO:0000256" key="3">
    <source>
        <dbReference type="ARBA" id="ARBA00010544"/>
    </source>
</evidence>
<comment type="function">
    <text evidence="1 12">Required for the export of heme to the periplasm for the biogenesis of c-type cytochromes.</text>
</comment>
<reference evidence="14 15" key="1">
    <citation type="journal article" date="2011" name="Int. J. Syst. Evol. Microbiol.">
        <title>Zhongshania antarctica gen. nov., sp. nov. and Zhongshania guokunii sp. nov., gammaproteobacteria respectively isolated from coastal attached (fast) ice and surface seawater of the Antarctic.</title>
        <authorList>
            <person name="Li H.J."/>
            <person name="Zhang X.Y."/>
            <person name="Chen C.X."/>
            <person name="Zhang Y.J."/>
            <person name="Gao Z.M."/>
            <person name="Yu Y."/>
            <person name="Chen X.L."/>
            <person name="Chen B."/>
            <person name="Zhang Y.Z."/>
        </authorList>
    </citation>
    <scope>NUCLEOTIDE SEQUENCE [LARGE SCALE GENOMIC DNA]</scope>
    <source>
        <strain evidence="14 15">ZS6-22T</strain>
    </source>
</reference>
<organism evidence="14 15">
    <name type="scientific">Zhongshania guokunii</name>
    <dbReference type="NCBI Taxonomy" id="641783"/>
    <lineage>
        <taxon>Bacteria</taxon>
        <taxon>Pseudomonadati</taxon>
        <taxon>Pseudomonadota</taxon>
        <taxon>Gammaproteobacteria</taxon>
        <taxon>Cellvibrionales</taxon>
        <taxon>Spongiibacteraceae</taxon>
        <taxon>Zhongshania</taxon>
    </lineage>
</organism>
<feature type="transmembrane region" description="Helical" evidence="13">
    <location>
        <begin position="29"/>
        <end position="46"/>
    </location>
</feature>
<evidence type="ECO:0000256" key="4">
    <source>
        <dbReference type="ARBA" id="ARBA00016452"/>
    </source>
</evidence>
<evidence type="ECO:0000256" key="2">
    <source>
        <dbReference type="ARBA" id="ARBA00004429"/>
    </source>
</evidence>
<evidence type="ECO:0000256" key="7">
    <source>
        <dbReference type="ARBA" id="ARBA00022519"/>
    </source>
</evidence>
<dbReference type="Pfam" id="PF03379">
    <property type="entry name" value="CcmB"/>
    <property type="match status" value="1"/>
</dbReference>
<feature type="transmembrane region" description="Helical" evidence="13">
    <location>
        <begin position="203"/>
        <end position="226"/>
    </location>
</feature>
<evidence type="ECO:0000313" key="14">
    <source>
        <dbReference type="EMBL" id="MEX1669277.1"/>
    </source>
</evidence>
<keyword evidence="6 12" id="KW-1003">Cell membrane</keyword>
<accession>A0ABV3U5N6</accession>
<dbReference type="InterPro" id="IPR026031">
    <property type="entry name" value="Cyt_c_CcmB_bac"/>
</dbReference>
<keyword evidence="7 12" id="KW-0997">Cell inner membrane</keyword>
<evidence type="ECO:0000256" key="8">
    <source>
        <dbReference type="ARBA" id="ARBA00022692"/>
    </source>
</evidence>
<keyword evidence="10 13" id="KW-1133">Transmembrane helix</keyword>
<dbReference type="PRINTS" id="PR01414">
    <property type="entry name" value="CCMBBIOGNSIS"/>
</dbReference>
<evidence type="ECO:0000313" key="15">
    <source>
        <dbReference type="Proteomes" id="UP001557485"/>
    </source>
</evidence>
<dbReference type="PANTHER" id="PTHR30070">
    <property type="entry name" value="HEME EXPORTER PROTEIN B"/>
    <property type="match status" value="1"/>
</dbReference>
<dbReference type="Proteomes" id="UP001557485">
    <property type="component" value="Unassembled WGS sequence"/>
</dbReference>
<evidence type="ECO:0000256" key="1">
    <source>
        <dbReference type="ARBA" id="ARBA00002442"/>
    </source>
</evidence>
<comment type="caution">
    <text evidence="14">The sequence shown here is derived from an EMBL/GenBank/DDBJ whole genome shotgun (WGS) entry which is preliminary data.</text>
</comment>
<dbReference type="PANTHER" id="PTHR30070:SF1">
    <property type="entry name" value="CYTOCHROME C BIOGENESIS B-RELATED"/>
    <property type="match status" value="1"/>
</dbReference>
<evidence type="ECO:0000256" key="6">
    <source>
        <dbReference type="ARBA" id="ARBA00022475"/>
    </source>
</evidence>
<feature type="transmembrane region" description="Helical" evidence="13">
    <location>
        <begin position="167"/>
        <end position="191"/>
    </location>
</feature>
<sequence>MASAGVFSLVVAVLRRDLSAAARRGSEWSNPLVFFIMVCALFPLGIGPQPARLAELAPGILWVVALLASLLASDSVFRGDYDDATLEQMLLSHQPLYPQVIAKTIAHWLLSGLPLSLLSPLLGVLLHLPMAGMGALMASLALGSAVLSFIGAIGAALTVGLRKGGLLLSLIILPLYIPVLIFGSSAVKAAVEAGPYLPQLAMLGVFFLLALALAPLAICGALRISVDQ</sequence>
<keyword evidence="15" id="KW-1185">Reference proteome</keyword>
<feature type="transmembrane region" description="Helical" evidence="13">
    <location>
        <begin position="140"/>
        <end position="161"/>
    </location>
</feature>
<gene>
    <name evidence="14" type="primary">ccmB</name>
    <name evidence="14" type="ORF">AB4876_10165</name>
</gene>
<keyword evidence="11 12" id="KW-0472">Membrane</keyword>
<feature type="transmembrane region" description="Helical" evidence="13">
    <location>
        <begin position="105"/>
        <end position="128"/>
    </location>
</feature>
<dbReference type="RefSeq" id="WP_368381549.1">
    <property type="nucleotide sequence ID" value="NZ_JBFRYA010000007.1"/>
</dbReference>
<evidence type="ECO:0000256" key="9">
    <source>
        <dbReference type="ARBA" id="ARBA00022748"/>
    </source>
</evidence>
<proteinExistence type="inferred from homology"/>
<evidence type="ECO:0000256" key="12">
    <source>
        <dbReference type="PIRNR" id="PIRNR002764"/>
    </source>
</evidence>
<evidence type="ECO:0000256" key="10">
    <source>
        <dbReference type="ARBA" id="ARBA00022989"/>
    </source>
</evidence>
<evidence type="ECO:0000256" key="11">
    <source>
        <dbReference type="ARBA" id="ARBA00023136"/>
    </source>
</evidence>
<dbReference type="InterPro" id="IPR003544">
    <property type="entry name" value="Cyt_c_biogenesis_CcmB"/>
</dbReference>
<keyword evidence="5 12" id="KW-0813">Transport</keyword>
<evidence type="ECO:0000256" key="5">
    <source>
        <dbReference type="ARBA" id="ARBA00022448"/>
    </source>
</evidence>
<protein>
    <recommendedName>
        <fullName evidence="4 12">Heme exporter protein B</fullName>
    </recommendedName>
</protein>
<comment type="similarity">
    <text evidence="3 12">Belongs to the CcmB/CycW/HelB family.</text>
</comment>